<dbReference type="GO" id="GO:0009279">
    <property type="term" value="C:cell outer membrane"/>
    <property type="evidence" value="ECO:0007669"/>
    <property type="project" value="UniProtKB-SubCell"/>
</dbReference>
<dbReference type="InterPro" id="IPR006664">
    <property type="entry name" value="OMP_bac"/>
</dbReference>
<dbReference type="eggNOG" id="COG2885">
    <property type="taxonomic scope" value="Bacteria"/>
</dbReference>
<dbReference type="Gene3D" id="3.30.1330.60">
    <property type="entry name" value="OmpA-like domain"/>
    <property type="match status" value="1"/>
</dbReference>
<dbReference type="PANTHER" id="PTHR30329">
    <property type="entry name" value="STATOR ELEMENT OF FLAGELLAR MOTOR COMPLEX"/>
    <property type="match status" value="1"/>
</dbReference>
<dbReference type="HOGENOM" id="CLU_016890_8_0_7"/>
<dbReference type="SUPFAM" id="SSF103088">
    <property type="entry name" value="OmpA-like"/>
    <property type="match status" value="1"/>
</dbReference>
<dbReference type="Pfam" id="PF00691">
    <property type="entry name" value="OmpA"/>
    <property type="match status" value="1"/>
</dbReference>
<dbReference type="PANTHER" id="PTHR30329:SF21">
    <property type="entry name" value="LIPOPROTEIN YIAD-RELATED"/>
    <property type="match status" value="1"/>
</dbReference>
<keyword evidence="8" id="KW-1185">Reference proteome</keyword>
<organism evidence="7 8">
    <name type="scientific">Syntrophus aciditrophicus (strain SB)</name>
    <dbReference type="NCBI Taxonomy" id="56780"/>
    <lineage>
        <taxon>Bacteria</taxon>
        <taxon>Pseudomonadati</taxon>
        <taxon>Thermodesulfobacteriota</taxon>
        <taxon>Syntrophia</taxon>
        <taxon>Syntrophales</taxon>
        <taxon>Syntrophaceae</taxon>
        <taxon>Syntrophus</taxon>
    </lineage>
</organism>
<dbReference type="PROSITE" id="PS51123">
    <property type="entry name" value="OMPA_2"/>
    <property type="match status" value="1"/>
</dbReference>
<feature type="domain" description="OmpA-like" evidence="6">
    <location>
        <begin position="90"/>
        <end position="204"/>
    </location>
</feature>
<dbReference type="InterPro" id="IPR050330">
    <property type="entry name" value="Bact_OuterMem_StrucFunc"/>
</dbReference>
<dbReference type="InParanoid" id="Q2LX51"/>
<dbReference type="AlphaFoldDB" id="Q2LX51"/>
<dbReference type="CDD" id="cd07185">
    <property type="entry name" value="OmpA_C-like"/>
    <property type="match status" value="1"/>
</dbReference>
<dbReference type="RefSeq" id="WP_011418676.1">
    <property type="nucleotide sequence ID" value="NC_007759.1"/>
</dbReference>
<proteinExistence type="predicted"/>
<feature type="signal peptide" evidence="5">
    <location>
        <begin position="1"/>
        <end position="19"/>
    </location>
</feature>
<sequence length="204" mass="22340">MKFSSLILLASAFMLLSFAACAPAHRTRVILIPDPDGKVGEITVQNKGGAQIMTQAGQMAEVHDEATAPVSPASVMDDKEIHRIFGDVLAALPEKPLTFILYFKTNSFELNIPSLKVLNSAHEAISSRQSEDISVIGHTDRVGTDEKNYILSRKRALSVKKYLVVKGVHPDAIELDYHGEANPLVKTAEGVAEPRNRRVEVIVR</sequence>
<name>Q2LX51_SYNAS</name>
<comment type="subcellular location">
    <subcellularLocation>
        <location evidence="1">Cell outer membrane</location>
    </subcellularLocation>
</comment>
<dbReference type="PROSITE" id="PS51257">
    <property type="entry name" value="PROKAR_LIPOPROTEIN"/>
    <property type="match status" value="1"/>
</dbReference>
<reference evidence="7 8" key="1">
    <citation type="journal article" date="2007" name="Proc. Natl. Acad. Sci. U.S.A.">
        <title>The genome of Syntrophus aciditrophicus: life at the thermodynamic limit of microbial growth.</title>
        <authorList>
            <person name="McInerney M.J."/>
            <person name="Rohlin L."/>
            <person name="Mouttaki H."/>
            <person name="Kim U."/>
            <person name="Krupp R.S."/>
            <person name="Rios-Hernandez L."/>
            <person name="Sieber J."/>
            <person name="Struchtemeyer C.G."/>
            <person name="Bhattacharyya A."/>
            <person name="Campbell J.W."/>
            <person name="Gunsalus R.P."/>
        </authorList>
    </citation>
    <scope>NUCLEOTIDE SEQUENCE [LARGE SCALE GENOMIC DNA]</scope>
    <source>
        <strain evidence="7 8">SB</strain>
    </source>
</reference>
<evidence type="ECO:0000259" key="6">
    <source>
        <dbReference type="PROSITE" id="PS51123"/>
    </source>
</evidence>
<evidence type="ECO:0000256" key="4">
    <source>
        <dbReference type="PROSITE-ProRule" id="PRU00473"/>
    </source>
</evidence>
<protein>
    <submittedName>
        <fullName evidence="7">Outer membrane protein</fullName>
    </submittedName>
</protein>
<dbReference type="PRINTS" id="PR01021">
    <property type="entry name" value="OMPADOMAIN"/>
</dbReference>
<dbReference type="Proteomes" id="UP000001933">
    <property type="component" value="Chromosome"/>
</dbReference>
<evidence type="ECO:0000256" key="5">
    <source>
        <dbReference type="SAM" id="SignalP"/>
    </source>
</evidence>
<evidence type="ECO:0000313" key="8">
    <source>
        <dbReference type="Proteomes" id="UP000001933"/>
    </source>
</evidence>
<dbReference type="KEGG" id="sat:SYN_01064"/>
<keyword evidence="5" id="KW-0732">Signal</keyword>
<keyword evidence="2 4" id="KW-0472">Membrane</keyword>
<evidence type="ECO:0000256" key="1">
    <source>
        <dbReference type="ARBA" id="ARBA00004442"/>
    </source>
</evidence>
<accession>Q2LX51</accession>
<dbReference type="InterPro" id="IPR036737">
    <property type="entry name" value="OmpA-like_sf"/>
</dbReference>
<dbReference type="InterPro" id="IPR006665">
    <property type="entry name" value="OmpA-like"/>
</dbReference>
<evidence type="ECO:0000256" key="3">
    <source>
        <dbReference type="ARBA" id="ARBA00023237"/>
    </source>
</evidence>
<keyword evidence="3" id="KW-0998">Cell outer membrane</keyword>
<dbReference type="EMBL" id="CP000252">
    <property type="protein sequence ID" value="ABC78659.1"/>
    <property type="molecule type" value="Genomic_DNA"/>
</dbReference>
<dbReference type="OrthoDB" id="9805566at2"/>
<feature type="chain" id="PRO_5004212262" evidence="5">
    <location>
        <begin position="20"/>
        <end position="204"/>
    </location>
</feature>
<dbReference type="STRING" id="56780.SYN_01064"/>
<evidence type="ECO:0000313" key="7">
    <source>
        <dbReference type="EMBL" id="ABC78659.1"/>
    </source>
</evidence>
<evidence type="ECO:0000256" key="2">
    <source>
        <dbReference type="ARBA" id="ARBA00023136"/>
    </source>
</evidence>
<gene>
    <name evidence="7" type="ORF">SYN_01064</name>
</gene>